<sequence>MLRTRSCLIFALYLSSNFAAVAADAPPFEPAQAKAWFAEAKQQCQKDGGKLWGASLCGPIMLVEPSTRRMIANQADAQGLLKAEQGVFTGRLPDDVSFANSSLEWAGVRWAQMGWPLPADAGQRRVLMAHESFHRIQPQLGMEPLGEQANDQLDTLQGRYLMQLEWRALARAVAAGPDKARRAHAEDALLFRAERYRQFPAAARSERALERNEGLAEYTGIAIGAVSPAERIVLTGDDLVSHVSAPSFARSFAYATGPGYGLLLDRYLPAWRQTIRTPDTGLSDLLAEALGANTGNATEAEVQRRAAAYDGPALLAAEQAREQRHQQDVARYKALLVDGPRLVLPLRKPKVMFNPSTLMPLGEAGTVYPTIKVLSDWGSIEVSEAALMAPDWKHLYVAVPGKQAARTGTIVGPGWTLKLNDGWRTDAGERPGDLLLSPANQGAH</sequence>
<organism evidence="2 3">
    <name type="scientific">Dyella marensis</name>
    <dbReference type="NCBI Taxonomy" id="500610"/>
    <lineage>
        <taxon>Bacteria</taxon>
        <taxon>Pseudomonadati</taxon>
        <taxon>Pseudomonadota</taxon>
        <taxon>Gammaproteobacteria</taxon>
        <taxon>Lysobacterales</taxon>
        <taxon>Rhodanobacteraceae</taxon>
        <taxon>Dyella</taxon>
    </lineage>
</organism>
<evidence type="ECO:0000313" key="2">
    <source>
        <dbReference type="EMBL" id="SFE60253.1"/>
    </source>
</evidence>
<dbReference type="STRING" id="500610.SAMN02799615_01278"/>
<dbReference type="AlphaFoldDB" id="A0A1I2BXS9"/>
<keyword evidence="1" id="KW-0732">Signal</keyword>
<feature type="signal peptide" evidence="1">
    <location>
        <begin position="1"/>
        <end position="22"/>
    </location>
</feature>
<gene>
    <name evidence="2" type="ORF">SAMN02799615_01278</name>
</gene>
<keyword evidence="3" id="KW-1185">Reference proteome</keyword>
<protein>
    <submittedName>
        <fullName evidence="2">Uncharacterized protein</fullName>
    </submittedName>
</protein>
<feature type="chain" id="PRO_5011526592" evidence="1">
    <location>
        <begin position="23"/>
        <end position="444"/>
    </location>
</feature>
<dbReference type="RefSeq" id="WP_051548886.1">
    <property type="nucleotide sequence ID" value="NZ_FONH01000003.1"/>
</dbReference>
<accession>A0A1I2BXS9</accession>
<name>A0A1I2BXS9_9GAMM</name>
<dbReference type="Proteomes" id="UP000199477">
    <property type="component" value="Unassembled WGS sequence"/>
</dbReference>
<proteinExistence type="predicted"/>
<evidence type="ECO:0000313" key="3">
    <source>
        <dbReference type="Proteomes" id="UP000199477"/>
    </source>
</evidence>
<evidence type="ECO:0000256" key="1">
    <source>
        <dbReference type="SAM" id="SignalP"/>
    </source>
</evidence>
<dbReference type="EMBL" id="FONH01000003">
    <property type="protein sequence ID" value="SFE60253.1"/>
    <property type="molecule type" value="Genomic_DNA"/>
</dbReference>
<reference evidence="3" key="1">
    <citation type="submission" date="2016-10" db="EMBL/GenBank/DDBJ databases">
        <authorList>
            <person name="Varghese N."/>
            <person name="Submissions S."/>
        </authorList>
    </citation>
    <scope>NUCLEOTIDE SEQUENCE [LARGE SCALE GENOMIC DNA]</scope>
    <source>
        <strain evidence="3">UNC178MFTsu3.1</strain>
    </source>
</reference>